<evidence type="ECO:0000313" key="9">
    <source>
        <dbReference type="EMBL" id="MEY6431197.1"/>
    </source>
</evidence>
<comment type="similarity">
    <text evidence="8">Belongs to the ATPase delta chain family.</text>
</comment>
<dbReference type="HAMAP" id="MF_01416">
    <property type="entry name" value="ATP_synth_delta_bact"/>
    <property type="match status" value="1"/>
</dbReference>
<evidence type="ECO:0000256" key="7">
    <source>
        <dbReference type="ARBA" id="ARBA00023310"/>
    </source>
</evidence>
<accession>A0ABV4BAH2</accession>
<dbReference type="NCBIfam" id="NF004402">
    <property type="entry name" value="PRK05758.2-2"/>
    <property type="match status" value="1"/>
</dbReference>
<organism evidence="9 10">
    <name type="scientific">Thioalkalicoccus limnaeus</name>
    <dbReference type="NCBI Taxonomy" id="120681"/>
    <lineage>
        <taxon>Bacteria</taxon>
        <taxon>Pseudomonadati</taxon>
        <taxon>Pseudomonadota</taxon>
        <taxon>Gammaproteobacteria</taxon>
        <taxon>Chromatiales</taxon>
        <taxon>Chromatiaceae</taxon>
        <taxon>Thioalkalicoccus</taxon>
    </lineage>
</organism>
<evidence type="ECO:0000256" key="1">
    <source>
        <dbReference type="ARBA" id="ARBA00004370"/>
    </source>
</evidence>
<dbReference type="Gene3D" id="1.10.520.20">
    <property type="entry name" value="N-terminal domain of the delta subunit of the F1F0-ATP synthase"/>
    <property type="match status" value="1"/>
</dbReference>
<keyword evidence="2 8" id="KW-0813">Transport</keyword>
<dbReference type="Proteomes" id="UP001564408">
    <property type="component" value="Unassembled WGS sequence"/>
</dbReference>
<name>A0ABV4BAH2_9GAMM</name>
<evidence type="ECO:0000256" key="8">
    <source>
        <dbReference type="HAMAP-Rule" id="MF_01416"/>
    </source>
</evidence>
<dbReference type="SUPFAM" id="SSF47928">
    <property type="entry name" value="N-terminal domain of the delta subunit of the F1F0-ATP synthase"/>
    <property type="match status" value="1"/>
</dbReference>
<keyword evidence="4 8" id="KW-0406">Ion transport</keyword>
<keyword evidence="3 8" id="KW-0375">Hydrogen ion transport</keyword>
<comment type="caution">
    <text evidence="9">The sequence shown here is derived from an EMBL/GenBank/DDBJ whole genome shotgun (WGS) entry which is preliminary data.</text>
</comment>
<dbReference type="RefSeq" id="WP_369665582.1">
    <property type="nucleotide sequence ID" value="NZ_JBDKXB010000002.1"/>
</dbReference>
<dbReference type="EMBL" id="JBDKXB010000002">
    <property type="protein sequence ID" value="MEY6431197.1"/>
    <property type="molecule type" value="Genomic_DNA"/>
</dbReference>
<keyword evidence="5 8" id="KW-0472">Membrane</keyword>
<evidence type="ECO:0000256" key="4">
    <source>
        <dbReference type="ARBA" id="ARBA00023065"/>
    </source>
</evidence>
<reference evidence="9 10" key="1">
    <citation type="submission" date="2024-05" db="EMBL/GenBank/DDBJ databases">
        <title>Genome Sequence and Characterization of the New Strain Purple Sulfur Bacterium of Genus Thioalkalicoccus.</title>
        <authorList>
            <person name="Bryantseva I.A."/>
            <person name="Kyndt J.A."/>
            <person name="Imhoff J.F."/>
        </authorList>
    </citation>
    <scope>NUCLEOTIDE SEQUENCE [LARGE SCALE GENOMIC DNA]</scope>
    <source>
        <strain evidence="9 10">Um2</strain>
    </source>
</reference>
<comment type="function">
    <text evidence="8">F(1)F(0) ATP synthase produces ATP from ADP in the presence of a proton or sodium gradient. F-type ATPases consist of two structural domains, F(1) containing the extramembraneous catalytic core and F(0) containing the membrane proton channel, linked together by a central stalk and a peripheral stalk. During catalysis, ATP synthesis in the catalytic domain of F(1) is coupled via a rotary mechanism of the central stalk subunits to proton translocation.</text>
</comment>
<sequence length="179" mass="19418">MAGDITTIARPYAEAVFKLAREANAVDAWNEALVQLAAIAADPEMARQIANPTVPRERLCDLILDVCGSSLPGPARNLVRVLGENARLGAIGEIARLFDDLRTKQRGLRQVTVRSAFALDKAEQQQLAEVLRNHLGAEIELTVEEDASLLGGVEIHAGDLVIDGSVRGKLRRLATQMQF</sequence>
<protein>
    <recommendedName>
        <fullName evidence="8">ATP synthase subunit delta</fullName>
    </recommendedName>
    <alternativeName>
        <fullName evidence="8">ATP synthase F(1) sector subunit delta</fullName>
    </alternativeName>
    <alternativeName>
        <fullName evidence="8">F-type ATPase subunit delta</fullName>
        <shortName evidence="8">F-ATPase subunit delta</shortName>
    </alternativeName>
</protein>
<keyword evidence="8" id="KW-1003">Cell membrane</keyword>
<keyword evidence="10" id="KW-1185">Reference proteome</keyword>
<comment type="function">
    <text evidence="8">This protein is part of the stalk that links CF(0) to CF(1). It either transmits conformational changes from CF(0) to CF(1) or is implicated in proton conduction.</text>
</comment>
<keyword evidence="7 8" id="KW-0066">ATP synthesis</keyword>
<dbReference type="PANTHER" id="PTHR11910">
    <property type="entry name" value="ATP SYNTHASE DELTA CHAIN"/>
    <property type="match status" value="1"/>
</dbReference>
<evidence type="ECO:0000256" key="3">
    <source>
        <dbReference type="ARBA" id="ARBA00022781"/>
    </source>
</evidence>
<evidence type="ECO:0000256" key="6">
    <source>
        <dbReference type="ARBA" id="ARBA00023196"/>
    </source>
</evidence>
<dbReference type="PRINTS" id="PR00125">
    <property type="entry name" value="ATPASEDELTA"/>
</dbReference>
<evidence type="ECO:0000256" key="2">
    <source>
        <dbReference type="ARBA" id="ARBA00022448"/>
    </source>
</evidence>
<dbReference type="InterPro" id="IPR026015">
    <property type="entry name" value="ATP_synth_OSCP/delta_N_sf"/>
</dbReference>
<dbReference type="NCBIfam" id="TIGR01145">
    <property type="entry name" value="ATP_synt_delta"/>
    <property type="match status" value="1"/>
</dbReference>
<keyword evidence="6 8" id="KW-0139">CF(1)</keyword>
<proteinExistence type="inferred from homology"/>
<evidence type="ECO:0000313" key="10">
    <source>
        <dbReference type="Proteomes" id="UP001564408"/>
    </source>
</evidence>
<dbReference type="Pfam" id="PF00213">
    <property type="entry name" value="OSCP"/>
    <property type="match status" value="1"/>
</dbReference>
<dbReference type="InterPro" id="IPR000711">
    <property type="entry name" value="ATPase_OSCP/dsu"/>
</dbReference>
<comment type="subcellular location">
    <subcellularLocation>
        <location evidence="8">Cell membrane</location>
        <topology evidence="8">Peripheral membrane protein</topology>
    </subcellularLocation>
    <subcellularLocation>
        <location evidence="1">Membrane</location>
    </subcellularLocation>
</comment>
<evidence type="ECO:0000256" key="5">
    <source>
        <dbReference type="ARBA" id="ARBA00023136"/>
    </source>
</evidence>
<gene>
    <name evidence="8" type="primary">atpH</name>
    <name evidence="9" type="ORF">ABC977_02110</name>
</gene>